<dbReference type="GO" id="GO:0006508">
    <property type="term" value="P:proteolysis"/>
    <property type="evidence" value="ECO:0007669"/>
    <property type="project" value="InterPro"/>
</dbReference>
<keyword evidence="4" id="KW-0255">Endonuclease</keyword>
<name>A0AAD9UD98_RIDPI</name>
<keyword evidence="3" id="KW-0540">Nuclease</keyword>
<accession>A0AAD9UD98</accession>
<dbReference type="PANTHER" id="PTHR37984">
    <property type="entry name" value="PROTEIN CBG26694"/>
    <property type="match status" value="1"/>
</dbReference>
<dbReference type="InterPro" id="IPR050951">
    <property type="entry name" value="Retrovirus_Pol_polyprotein"/>
</dbReference>
<keyword evidence="2" id="KW-0548">Nucleotidyltransferase</keyword>
<evidence type="ECO:0000256" key="6">
    <source>
        <dbReference type="ARBA" id="ARBA00022884"/>
    </source>
</evidence>
<evidence type="ECO:0000256" key="5">
    <source>
        <dbReference type="ARBA" id="ARBA00022842"/>
    </source>
</evidence>
<dbReference type="CDD" id="cd01647">
    <property type="entry name" value="RT_LTR"/>
    <property type="match status" value="1"/>
</dbReference>
<evidence type="ECO:0000256" key="1">
    <source>
        <dbReference type="ARBA" id="ARBA00022679"/>
    </source>
</evidence>
<evidence type="ECO:0000256" key="2">
    <source>
        <dbReference type="ARBA" id="ARBA00022695"/>
    </source>
</evidence>
<dbReference type="EMBL" id="JAODUO010000241">
    <property type="protein sequence ID" value="KAK2185222.1"/>
    <property type="molecule type" value="Genomic_DNA"/>
</dbReference>
<evidence type="ECO:0000313" key="10">
    <source>
        <dbReference type="EMBL" id="KAK2185222.1"/>
    </source>
</evidence>
<keyword evidence="8" id="KW-0511">Multifunctional enzyme</keyword>
<dbReference type="InterPro" id="IPR000477">
    <property type="entry name" value="RT_dom"/>
</dbReference>
<dbReference type="Proteomes" id="UP001209878">
    <property type="component" value="Unassembled WGS sequence"/>
</dbReference>
<keyword evidence="4" id="KW-0378">Hydrolase</keyword>
<dbReference type="GO" id="GO:0003723">
    <property type="term" value="F:RNA binding"/>
    <property type="evidence" value="ECO:0007669"/>
    <property type="project" value="UniProtKB-KW"/>
</dbReference>
<sequence>MEKVIGKCPVVEVGMGGCSVTCLLDTGAEISTITEKFFRNHLLPRGHMMKDITGCITITAANGLPVPYLGYVECELVIMGKVFKDMGFLVTRDLVDPVMRQRRVERPGIIGCNILQRVGRTLSSELGPGYLESIKVNDSGPKWPSVLSLFTDHSNDLKQRHVRLAGKKPHLLPAGSAVTVLANVIKPVGLCQLLVEPFDHGSSGLPNGVHTACSVVRADQNCIQSGVVPVQVWNLNQEDIWLQPKSVLGSIHVVEIVELTNPTTEVDVNEVTVQHATKECSVDNSPNLDLGGLDLSDEDLQRVKTLLIKHKDVFSRDSDDIGYCNAVPHQILTLDDRPVRVPHRRVHPNQWEEVKVYLKKWLKLGVLQESTSCYASPAVLVRKKDNSLRLCIDYRQLNLKTIKDAFPLPRVDECLEALTGSRYFSTLDLAHGYYQCAIDTQDVPKTAFRVGTSGLYEFTRMPMGLCNAPATFSRLMNHVLGNENFNSLLIYLDDIRVFGKSVDEMIQRLDTVFGKLRAFGLKIKPEKCTLFRREVKFLGHIVSAAGVATDPEKIKAVQEWEEPTSETELRSFLGLAGYYRRYVPSFAQIAKPLHQCIGKATNTKKGPKRKASQESPVFREKWNQDCTLAFQRLKEKLTSAPVLAHPDFTKPFVVETDAGFRGLGAVLSQEDGVIAYASRGLRKRQRGTTPTIVP</sequence>
<evidence type="ECO:0000256" key="3">
    <source>
        <dbReference type="ARBA" id="ARBA00022722"/>
    </source>
</evidence>
<dbReference type="SUPFAM" id="SSF50630">
    <property type="entry name" value="Acid proteases"/>
    <property type="match status" value="1"/>
</dbReference>
<dbReference type="InterPro" id="IPR043128">
    <property type="entry name" value="Rev_trsase/Diguanyl_cyclase"/>
</dbReference>
<dbReference type="FunFam" id="3.30.70.270:FF:000020">
    <property type="entry name" value="Transposon Tf2-6 polyprotein-like Protein"/>
    <property type="match status" value="1"/>
</dbReference>
<proteinExistence type="predicted"/>
<dbReference type="PANTHER" id="PTHR37984:SF5">
    <property type="entry name" value="PROTEIN NYNRIN-LIKE"/>
    <property type="match status" value="1"/>
</dbReference>
<keyword evidence="6" id="KW-0694">RNA-binding</keyword>
<evidence type="ECO:0000256" key="8">
    <source>
        <dbReference type="ARBA" id="ARBA00023268"/>
    </source>
</evidence>
<dbReference type="InterPro" id="IPR043502">
    <property type="entry name" value="DNA/RNA_pol_sf"/>
</dbReference>
<dbReference type="InterPro" id="IPR041577">
    <property type="entry name" value="RT_RNaseH_2"/>
</dbReference>
<dbReference type="GO" id="GO:0004190">
    <property type="term" value="F:aspartic-type endopeptidase activity"/>
    <property type="evidence" value="ECO:0007669"/>
    <property type="project" value="InterPro"/>
</dbReference>
<dbReference type="PROSITE" id="PS50878">
    <property type="entry name" value="RT_POL"/>
    <property type="match status" value="1"/>
</dbReference>
<feature type="domain" description="Reverse transcriptase" evidence="9">
    <location>
        <begin position="362"/>
        <end position="542"/>
    </location>
</feature>
<comment type="caution">
    <text evidence="10">The sequence shown here is derived from an EMBL/GenBank/DDBJ whole genome shotgun (WGS) entry which is preliminary data.</text>
</comment>
<dbReference type="GO" id="GO:0015074">
    <property type="term" value="P:DNA integration"/>
    <property type="evidence" value="ECO:0007669"/>
    <property type="project" value="UniProtKB-KW"/>
</dbReference>
<keyword evidence="7" id="KW-0229">DNA integration</keyword>
<keyword evidence="5" id="KW-0460">Magnesium</keyword>
<dbReference type="GO" id="GO:0016779">
    <property type="term" value="F:nucleotidyltransferase activity"/>
    <property type="evidence" value="ECO:0007669"/>
    <property type="project" value="UniProtKB-KW"/>
</dbReference>
<dbReference type="PROSITE" id="PS00141">
    <property type="entry name" value="ASP_PROTEASE"/>
    <property type="match status" value="1"/>
</dbReference>
<dbReference type="InterPro" id="IPR021109">
    <property type="entry name" value="Peptidase_aspartic_dom_sf"/>
</dbReference>
<gene>
    <name evidence="10" type="ORF">NP493_241g00005</name>
</gene>
<dbReference type="Pfam" id="PF00078">
    <property type="entry name" value="RVT_1"/>
    <property type="match status" value="1"/>
</dbReference>
<evidence type="ECO:0000259" key="9">
    <source>
        <dbReference type="PROSITE" id="PS50878"/>
    </source>
</evidence>
<evidence type="ECO:0000256" key="4">
    <source>
        <dbReference type="ARBA" id="ARBA00022759"/>
    </source>
</evidence>
<reference evidence="10" key="1">
    <citation type="journal article" date="2023" name="Mol. Biol. Evol.">
        <title>Third-Generation Sequencing Reveals the Adaptive Role of the Epigenome in Three Deep-Sea Polychaetes.</title>
        <authorList>
            <person name="Perez M."/>
            <person name="Aroh O."/>
            <person name="Sun Y."/>
            <person name="Lan Y."/>
            <person name="Juniper S.K."/>
            <person name="Young C.R."/>
            <person name="Angers B."/>
            <person name="Qian P.Y."/>
        </authorList>
    </citation>
    <scope>NUCLEOTIDE SEQUENCE</scope>
    <source>
        <strain evidence="10">R07B-5</strain>
    </source>
</reference>
<dbReference type="Pfam" id="PF17919">
    <property type="entry name" value="RT_RNaseH_2"/>
    <property type="match status" value="1"/>
</dbReference>
<evidence type="ECO:0000256" key="7">
    <source>
        <dbReference type="ARBA" id="ARBA00022908"/>
    </source>
</evidence>
<keyword evidence="1" id="KW-0808">Transferase</keyword>
<dbReference type="Gene3D" id="2.40.70.10">
    <property type="entry name" value="Acid Proteases"/>
    <property type="match status" value="1"/>
</dbReference>
<dbReference type="AlphaFoldDB" id="A0AAD9UD98"/>
<dbReference type="InterPro" id="IPR001969">
    <property type="entry name" value="Aspartic_peptidase_AS"/>
</dbReference>
<dbReference type="Gene3D" id="3.30.70.270">
    <property type="match status" value="2"/>
</dbReference>
<protein>
    <recommendedName>
        <fullName evidence="9">Reverse transcriptase domain-containing protein</fullName>
    </recommendedName>
</protein>
<keyword evidence="11" id="KW-1185">Reference proteome</keyword>
<dbReference type="SUPFAM" id="SSF56672">
    <property type="entry name" value="DNA/RNA polymerases"/>
    <property type="match status" value="1"/>
</dbReference>
<dbReference type="GO" id="GO:0004519">
    <property type="term" value="F:endonuclease activity"/>
    <property type="evidence" value="ECO:0007669"/>
    <property type="project" value="UniProtKB-KW"/>
</dbReference>
<dbReference type="Gene3D" id="3.10.10.10">
    <property type="entry name" value="HIV Type 1 Reverse Transcriptase, subunit A, domain 1"/>
    <property type="match status" value="1"/>
</dbReference>
<organism evidence="10 11">
    <name type="scientific">Ridgeia piscesae</name>
    <name type="common">Tubeworm</name>
    <dbReference type="NCBI Taxonomy" id="27915"/>
    <lineage>
        <taxon>Eukaryota</taxon>
        <taxon>Metazoa</taxon>
        <taxon>Spiralia</taxon>
        <taxon>Lophotrochozoa</taxon>
        <taxon>Annelida</taxon>
        <taxon>Polychaeta</taxon>
        <taxon>Sedentaria</taxon>
        <taxon>Canalipalpata</taxon>
        <taxon>Sabellida</taxon>
        <taxon>Siboglinidae</taxon>
        <taxon>Ridgeia</taxon>
    </lineage>
</organism>
<evidence type="ECO:0000313" key="11">
    <source>
        <dbReference type="Proteomes" id="UP001209878"/>
    </source>
</evidence>